<keyword evidence="7" id="KW-1185">Reference proteome</keyword>
<dbReference type="Pfam" id="PF05225">
    <property type="entry name" value="HTH_psq"/>
    <property type="match status" value="4"/>
</dbReference>
<dbReference type="InterPro" id="IPR009057">
    <property type="entry name" value="Homeodomain-like_sf"/>
</dbReference>
<dbReference type="RefSeq" id="XP_026672942.1">
    <property type="nucleotide sequence ID" value="XM_026817141.1"/>
</dbReference>
<dbReference type="PANTHER" id="PTHR23110:SF102">
    <property type="entry name" value="PIPSQUEAK, ISOFORM O"/>
    <property type="match status" value="1"/>
</dbReference>
<dbReference type="CTD" id="36118"/>
<feature type="DNA-binding region" description="H-T-H motif" evidence="4">
    <location>
        <begin position="608"/>
        <end position="628"/>
    </location>
</feature>
<accession>A0AAJ7S7V2</accession>
<dbReference type="GeneID" id="108629282"/>
<gene>
    <name evidence="8" type="primary">LOC108629282</name>
</gene>
<feature type="compositionally biased region" description="Polar residues" evidence="5">
    <location>
        <begin position="450"/>
        <end position="462"/>
    </location>
</feature>
<protein>
    <submittedName>
        <fullName evidence="8">Uncharacterized protein LOC108629282 isoform X1</fullName>
    </submittedName>
</protein>
<dbReference type="SUPFAM" id="SSF46689">
    <property type="entry name" value="Homeodomain-like"/>
    <property type="match status" value="4"/>
</dbReference>
<keyword evidence="3 4" id="KW-0539">Nucleus</keyword>
<dbReference type="GO" id="GO:0006357">
    <property type="term" value="P:regulation of transcription by RNA polymerase II"/>
    <property type="evidence" value="ECO:0007669"/>
    <property type="project" value="TreeGrafter"/>
</dbReference>
<comment type="subcellular location">
    <subcellularLocation>
        <location evidence="1 4">Nucleus</location>
    </subcellularLocation>
</comment>
<keyword evidence="2 4" id="KW-0238">DNA-binding</keyword>
<dbReference type="Gene3D" id="1.10.10.60">
    <property type="entry name" value="Homeodomain-like"/>
    <property type="match status" value="4"/>
</dbReference>
<dbReference type="PROSITE" id="PS50960">
    <property type="entry name" value="HTH_PSQ"/>
    <property type="match status" value="3"/>
</dbReference>
<evidence type="ECO:0000256" key="5">
    <source>
        <dbReference type="SAM" id="MobiDB-lite"/>
    </source>
</evidence>
<evidence type="ECO:0000259" key="6">
    <source>
        <dbReference type="PROSITE" id="PS50960"/>
    </source>
</evidence>
<feature type="DNA-binding region" description="H-T-H motif" evidence="4">
    <location>
        <begin position="499"/>
        <end position="519"/>
    </location>
</feature>
<feature type="region of interest" description="Disordered" evidence="5">
    <location>
        <begin position="208"/>
        <end position="289"/>
    </location>
</feature>
<dbReference type="GO" id="GO:0003677">
    <property type="term" value="F:DNA binding"/>
    <property type="evidence" value="ECO:0007669"/>
    <property type="project" value="UniProtKB-UniRule"/>
</dbReference>
<dbReference type="FunFam" id="1.10.10.60:FF:000019">
    <property type="entry name" value="Ligand-dependent corepressor isoform 1"/>
    <property type="match status" value="4"/>
</dbReference>
<dbReference type="Proteomes" id="UP000694925">
    <property type="component" value="Unplaced"/>
</dbReference>
<evidence type="ECO:0000256" key="4">
    <source>
        <dbReference type="PROSITE-ProRule" id="PRU00320"/>
    </source>
</evidence>
<dbReference type="InterPro" id="IPR007889">
    <property type="entry name" value="HTH_Psq"/>
</dbReference>
<evidence type="ECO:0000256" key="1">
    <source>
        <dbReference type="ARBA" id="ARBA00004123"/>
    </source>
</evidence>
<feature type="compositionally biased region" description="Basic and acidic residues" evidence="5">
    <location>
        <begin position="248"/>
        <end position="284"/>
    </location>
</feature>
<reference evidence="8" key="1">
    <citation type="submission" date="2025-08" db="UniProtKB">
        <authorList>
            <consortium name="RefSeq"/>
        </authorList>
    </citation>
    <scope>IDENTIFICATION</scope>
    <source>
        <tissue evidence="8">Whole body</tissue>
    </source>
</reference>
<feature type="DNA-binding region" description="H-T-H motif" evidence="4">
    <location>
        <begin position="553"/>
        <end position="573"/>
    </location>
</feature>
<feature type="domain" description="HTH psq-type" evidence="6">
    <location>
        <begin position="525"/>
        <end position="577"/>
    </location>
</feature>
<feature type="compositionally biased region" description="Low complexity" evidence="5">
    <location>
        <begin position="309"/>
        <end position="338"/>
    </location>
</feature>
<feature type="domain" description="HTH psq-type" evidence="6">
    <location>
        <begin position="471"/>
        <end position="523"/>
    </location>
</feature>
<feature type="domain" description="HTH psq-type" evidence="6">
    <location>
        <begin position="580"/>
        <end position="632"/>
    </location>
</feature>
<evidence type="ECO:0000313" key="7">
    <source>
        <dbReference type="Proteomes" id="UP000694925"/>
    </source>
</evidence>
<feature type="region of interest" description="Disordered" evidence="5">
    <location>
        <begin position="685"/>
        <end position="721"/>
    </location>
</feature>
<feature type="compositionally biased region" description="Polar residues" evidence="5">
    <location>
        <begin position="693"/>
        <end position="721"/>
    </location>
</feature>
<evidence type="ECO:0000313" key="8">
    <source>
        <dbReference type="RefSeq" id="XP_026672942.1"/>
    </source>
</evidence>
<dbReference type="AlphaFoldDB" id="A0AAJ7S7V2"/>
<name>A0AAJ7S7V2_9HYME</name>
<feature type="region of interest" description="Disordered" evidence="5">
    <location>
        <begin position="309"/>
        <end position="366"/>
    </location>
</feature>
<feature type="compositionally biased region" description="Basic residues" evidence="5">
    <location>
        <begin position="235"/>
        <end position="247"/>
    </location>
</feature>
<sequence length="721" mass="79590">MPCALSTERRMPFHFRWASPRRRSGPARNYPLVLRGRNLLVHGFIWLFHDVDSTNADTTSFSPRDFHRAFPLSSSSSTSLLVSFPSLPPPPSSSFSVFSVSSSFCSIAFSSFSTSCTSLSTYLSSSTRLSVCFSSPLSSRCPWRTFFFSFSYHSSDFLRFALSSLSHLFRPLYISALSTRDCSPTECRSQSLLKTADQLKIKGLCEVPETRDGPPSVSLSSPPREPGTPRINFTKLKRHHPRYKRPRTAFEPRATDSRHYDRYKEEESKDNYNRENKENHRDWQADDEECTEATTGAVVLESCQRNSNASIASTGNNNNNNNNSNNSNGNSTSNNNNNGDMFCHTGLGHYGHHPDPGDVDLPPETQPTPPSATLVGTTITHLRDPDHHATEIQTCDSVKIKFETLHTMDSSDTIDIDSHMSDRASVSSKNAADSDNMMMITPELLGLMPSGSSVHSDSGETNSRGHSGQSSSHHHGSKSWTQEDMDAALEALRNHDMSLTKASATFGIPSTTLWQRAHRLGIDTPKKDGPTKSWSDESLNNALEALRTGTISANKASKAFGIPSSTLYKIARREGIRLAAPFNASPTTWSPADLDRALEAIRSGQTSVQRASTEFGIPTGTLYGRCKREGIELSRSNPTPWSEDAMTEALEAVRLGHMSINQAAIHYNLPYSSLYGRFKRGKYEEPSVGDLSQDGSNPHFHQSPTQNHSSAVPDQMPYQGS</sequence>
<dbReference type="InterPro" id="IPR051095">
    <property type="entry name" value="Dros_DevTransReg"/>
</dbReference>
<dbReference type="PANTHER" id="PTHR23110">
    <property type="entry name" value="BTB DOMAIN TRANSCRIPTION FACTOR"/>
    <property type="match status" value="1"/>
</dbReference>
<evidence type="ECO:0000256" key="2">
    <source>
        <dbReference type="ARBA" id="ARBA00023125"/>
    </source>
</evidence>
<dbReference type="GO" id="GO:0005634">
    <property type="term" value="C:nucleus"/>
    <property type="evidence" value="ECO:0007669"/>
    <property type="project" value="UniProtKB-SubCell"/>
</dbReference>
<organism evidence="7 8">
    <name type="scientific">Ceratina calcarata</name>
    <dbReference type="NCBI Taxonomy" id="156304"/>
    <lineage>
        <taxon>Eukaryota</taxon>
        <taxon>Metazoa</taxon>
        <taxon>Ecdysozoa</taxon>
        <taxon>Arthropoda</taxon>
        <taxon>Hexapoda</taxon>
        <taxon>Insecta</taxon>
        <taxon>Pterygota</taxon>
        <taxon>Neoptera</taxon>
        <taxon>Endopterygota</taxon>
        <taxon>Hymenoptera</taxon>
        <taxon>Apocrita</taxon>
        <taxon>Aculeata</taxon>
        <taxon>Apoidea</taxon>
        <taxon>Anthophila</taxon>
        <taxon>Apidae</taxon>
        <taxon>Ceratina</taxon>
        <taxon>Zadontomerus</taxon>
    </lineage>
</organism>
<evidence type="ECO:0000256" key="3">
    <source>
        <dbReference type="ARBA" id="ARBA00023242"/>
    </source>
</evidence>
<feature type="region of interest" description="Disordered" evidence="5">
    <location>
        <begin position="446"/>
        <end position="481"/>
    </location>
</feature>
<proteinExistence type="predicted"/>